<dbReference type="PIRSF" id="PIRSF015957">
    <property type="entry name" value="UCP015957"/>
    <property type="match status" value="1"/>
</dbReference>
<dbReference type="Pfam" id="PF04476">
    <property type="entry name" value="4HFCP_synth"/>
    <property type="match status" value="1"/>
</dbReference>
<evidence type="ECO:0000256" key="5">
    <source>
        <dbReference type="ARBA" id="ARBA00032523"/>
    </source>
</evidence>
<comment type="function">
    <text evidence="1">Catalyzes the formation of 4-(hydroxymethyl)-2-furancarboxaldehyde phosphate (4-HFC-P) from two molecules of glyceraldehyde-3-P (GA-3-P).</text>
</comment>
<accession>A0A7J2U5N3</accession>
<feature type="active site" description="Schiff-base intermediate with substrate" evidence="7">
    <location>
        <position position="29"/>
    </location>
</feature>
<comment type="catalytic activity">
    <reaction evidence="6">
        <text>2 D-glyceraldehyde 3-phosphate = 4-(hydroxymethyl)-2-furancarboxaldehyde phosphate + phosphate + 2 H2O</text>
        <dbReference type="Rhea" id="RHEA:43536"/>
        <dbReference type="ChEBI" id="CHEBI:15377"/>
        <dbReference type="ChEBI" id="CHEBI:43474"/>
        <dbReference type="ChEBI" id="CHEBI:59776"/>
        <dbReference type="ChEBI" id="CHEBI:83407"/>
        <dbReference type="EC" id="4.2.3.153"/>
    </reaction>
</comment>
<feature type="active site" description="Proton acceptor" evidence="7">
    <location>
        <position position="86"/>
    </location>
</feature>
<name>A0A7J2U5N3_9CREN</name>
<reference evidence="8" key="1">
    <citation type="journal article" date="2020" name="mSystems">
        <title>Genome- and Community-Level Interaction Insights into Carbon Utilization and Element Cycling Functions of Hydrothermarchaeota in Hydrothermal Sediment.</title>
        <authorList>
            <person name="Zhou Z."/>
            <person name="Liu Y."/>
            <person name="Xu W."/>
            <person name="Pan J."/>
            <person name="Luo Z.H."/>
            <person name="Li M."/>
        </authorList>
    </citation>
    <scope>NUCLEOTIDE SEQUENCE [LARGE SCALE GENOMIC DNA]</scope>
    <source>
        <strain evidence="8">SpSt-125</strain>
    </source>
</reference>
<evidence type="ECO:0000256" key="3">
    <source>
        <dbReference type="ARBA" id="ARBA00023239"/>
    </source>
</evidence>
<evidence type="ECO:0000256" key="1">
    <source>
        <dbReference type="ARBA" id="ARBA00003810"/>
    </source>
</evidence>
<keyword evidence="3" id="KW-0456">Lyase</keyword>
<evidence type="ECO:0000256" key="2">
    <source>
        <dbReference type="ARBA" id="ARBA00012553"/>
    </source>
</evidence>
<keyword evidence="4" id="KW-0704">Schiff base</keyword>
<dbReference type="EC" id="4.2.3.153" evidence="2"/>
<dbReference type="InterPro" id="IPR011060">
    <property type="entry name" value="RibuloseP-bd_barrel"/>
</dbReference>
<dbReference type="EMBL" id="DSEU01000062">
    <property type="protein sequence ID" value="HEM67695.1"/>
    <property type="molecule type" value="Genomic_DNA"/>
</dbReference>
<proteinExistence type="predicted"/>
<dbReference type="SUPFAM" id="SSF51366">
    <property type="entry name" value="Ribulose-phoshate binding barrel"/>
    <property type="match status" value="1"/>
</dbReference>
<evidence type="ECO:0000256" key="4">
    <source>
        <dbReference type="ARBA" id="ARBA00023270"/>
    </source>
</evidence>
<dbReference type="GO" id="GO:0016829">
    <property type="term" value="F:lyase activity"/>
    <property type="evidence" value="ECO:0007669"/>
    <property type="project" value="UniProtKB-KW"/>
</dbReference>
<comment type="caution">
    <text evidence="8">The sequence shown here is derived from an EMBL/GenBank/DDBJ whole genome shotgun (WGS) entry which is preliminary data.</text>
</comment>
<protein>
    <recommendedName>
        <fullName evidence="2">(5-formylfuran-3-yl)methyl phosphate synthase</fullName>
        <ecNumber evidence="2">4.2.3.153</ecNumber>
    </recommendedName>
    <alternativeName>
        <fullName evidence="5">4-(hydroxymethyl)-2-furancarboxaldehyde-phosphate synthase</fullName>
    </alternativeName>
</protein>
<sequence>MSPKLLVSVKDLSEVVEALDGGADIIDVKDPASGSLGLPRIGVVKEVAKAVKGLRECSVAIGDIHRYTPEIGYIASALDAIVNYVKVGIASGSPEDVEGIVREVVENTSKARVVLVGYADYAAHNSVEPLQLVDYATRFGAHGVMIDTLTKGSHTTPELLQKSYLQKFVVKAKNCGLLVAVAGGIKKSYMGMLKELGFDVIGVRTAVCMGGRNGRVSKELVKELKKALDMS</sequence>
<organism evidence="8">
    <name type="scientific">Ignisphaera aggregans</name>
    <dbReference type="NCBI Taxonomy" id="334771"/>
    <lineage>
        <taxon>Archaea</taxon>
        <taxon>Thermoproteota</taxon>
        <taxon>Thermoprotei</taxon>
        <taxon>Desulfurococcales</taxon>
        <taxon>Desulfurococcaceae</taxon>
        <taxon>Ignisphaera</taxon>
    </lineage>
</organism>
<gene>
    <name evidence="8" type="ORF">ENO26_09085</name>
</gene>
<evidence type="ECO:0000256" key="6">
    <source>
        <dbReference type="ARBA" id="ARBA00047628"/>
    </source>
</evidence>
<dbReference type="AlphaFoldDB" id="A0A7J2U5N3"/>
<evidence type="ECO:0000313" key="8">
    <source>
        <dbReference type="EMBL" id="HEM67695.1"/>
    </source>
</evidence>
<dbReference type="InterPro" id="IPR007565">
    <property type="entry name" value="4HFCP_synth"/>
</dbReference>
<evidence type="ECO:0000256" key="7">
    <source>
        <dbReference type="PIRSR" id="PIRSR015957-1"/>
    </source>
</evidence>